<dbReference type="PROSITE" id="PS00108">
    <property type="entry name" value="PROTEIN_KINASE_ST"/>
    <property type="match status" value="1"/>
</dbReference>
<dbReference type="InterPro" id="IPR001849">
    <property type="entry name" value="PH_domain"/>
</dbReference>
<dbReference type="OrthoDB" id="347657at2759"/>
<comment type="similarity">
    <text evidence="1">Belongs to the protein kinase superfamily. AGC Ser/Thr protein kinase family. PDPK1 subfamily.</text>
</comment>
<evidence type="ECO:0000256" key="1">
    <source>
        <dbReference type="ARBA" id="ARBA00010006"/>
    </source>
</evidence>
<evidence type="ECO:0000313" key="15">
    <source>
        <dbReference type="Proteomes" id="UP000179807"/>
    </source>
</evidence>
<evidence type="ECO:0000256" key="8">
    <source>
        <dbReference type="ARBA" id="ARBA00047899"/>
    </source>
</evidence>
<keyword evidence="7 10" id="KW-0067">ATP-binding</keyword>
<keyword evidence="6 14" id="KW-0418">Kinase</keyword>
<evidence type="ECO:0000256" key="4">
    <source>
        <dbReference type="ARBA" id="ARBA00022679"/>
    </source>
</evidence>
<evidence type="ECO:0000256" key="5">
    <source>
        <dbReference type="ARBA" id="ARBA00022741"/>
    </source>
</evidence>
<dbReference type="InterPro" id="IPR008271">
    <property type="entry name" value="Ser/Thr_kinase_AS"/>
</dbReference>
<reference evidence="14" key="1">
    <citation type="submission" date="2016-10" db="EMBL/GenBank/DDBJ databases">
        <authorList>
            <person name="Benchimol M."/>
            <person name="Almeida L.G."/>
            <person name="Vasconcelos A.T."/>
            <person name="Perreira-Neves A."/>
            <person name="Rosa I.A."/>
            <person name="Tasca T."/>
            <person name="Bogo M.R."/>
            <person name="de Souza W."/>
        </authorList>
    </citation>
    <scope>NUCLEOTIDE SEQUENCE [LARGE SCALE GENOMIC DNA]</scope>
    <source>
        <strain evidence="14">K</strain>
    </source>
</reference>
<dbReference type="InterPro" id="IPR000719">
    <property type="entry name" value="Prot_kinase_dom"/>
</dbReference>
<dbReference type="Gene3D" id="1.10.510.10">
    <property type="entry name" value="Transferase(Phosphotransferase) domain 1"/>
    <property type="match status" value="1"/>
</dbReference>
<dbReference type="InterPro" id="IPR017441">
    <property type="entry name" value="Protein_kinase_ATP_BS"/>
</dbReference>
<evidence type="ECO:0000256" key="3">
    <source>
        <dbReference type="ARBA" id="ARBA00022527"/>
    </source>
</evidence>
<dbReference type="AlphaFoldDB" id="A0A1J4JFT1"/>
<dbReference type="FunFam" id="1.10.510.10:FF:000833">
    <property type="entry name" value="AGC family protein kinase"/>
    <property type="match status" value="1"/>
</dbReference>
<dbReference type="Gene3D" id="3.30.200.20">
    <property type="entry name" value="Phosphorylase Kinase, domain 1"/>
    <property type="match status" value="1"/>
</dbReference>
<gene>
    <name evidence="14" type="primary">Pdpk1</name>
    <name evidence="14" type="ORF">TRFO_35701</name>
</gene>
<dbReference type="SMART" id="SM00220">
    <property type="entry name" value="S_TKc"/>
    <property type="match status" value="1"/>
</dbReference>
<evidence type="ECO:0000256" key="11">
    <source>
        <dbReference type="RuleBase" id="RU000304"/>
    </source>
</evidence>
<name>A0A1J4JFT1_9EUKA</name>
<evidence type="ECO:0000256" key="6">
    <source>
        <dbReference type="ARBA" id="ARBA00022777"/>
    </source>
</evidence>
<dbReference type="PROSITE" id="PS00107">
    <property type="entry name" value="PROTEIN_KINASE_ATP"/>
    <property type="match status" value="1"/>
</dbReference>
<evidence type="ECO:0000313" key="14">
    <source>
        <dbReference type="EMBL" id="OHS98010.1"/>
    </source>
</evidence>
<comment type="catalytic activity">
    <reaction evidence="8">
        <text>L-threonyl-[protein] + ATP = O-phospho-L-threonyl-[protein] + ADP + H(+)</text>
        <dbReference type="Rhea" id="RHEA:46608"/>
        <dbReference type="Rhea" id="RHEA-COMP:11060"/>
        <dbReference type="Rhea" id="RHEA-COMP:11605"/>
        <dbReference type="ChEBI" id="CHEBI:15378"/>
        <dbReference type="ChEBI" id="CHEBI:30013"/>
        <dbReference type="ChEBI" id="CHEBI:30616"/>
        <dbReference type="ChEBI" id="CHEBI:61977"/>
        <dbReference type="ChEBI" id="CHEBI:456216"/>
        <dbReference type="EC" id="2.7.11.1"/>
    </reaction>
</comment>
<dbReference type="CDD" id="cd05581">
    <property type="entry name" value="STKc_PDK1"/>
    <property type="match status" value="1"/>
</dbReference>
<dbReference type="PROSITE" id="PS50011">
    <property type="entry name" value="PROTEIN_KINASE_DOM"/>
    <property type="match status" value="1"/>
</dbReference>
<evidence type="ECO:0000256" key="7">
    <source>
        <dbReference type="ARBA" id="ARBA00022840"/>
    </source>
</evidence>
<dbReference type="FunFam" id="3.30.200.20:FF:000191">
    <property type="entry name" value="3-phosphoinositide-dependent protein kinase 2-like"/>
    <property type="match status" value="1"/>
</dbReference>
<evidence type="ECO:0000256" key="2">
    <source>
        <dbReference type="ARBA" id="ARBA00012513"/>
    </source>
</evidence>
<dbReference type="GeneID" id="94845108"/>
<protein>
    <recommendedName>
        <fullName evidence="2">non-specific serine/threonine protein kinase</fullName>
        <ecNumber evidence="2">2.7.11.1</ecNumber>
    </recommendedName>
</protein>
<dbReference type="Gene3D" id="2.30.29.30">
    <property type="entry name" value="Pleckstrin-homology domain (PH domain)/Phosphotyrosine-binding domain (PTB)"/>
    <property type="match status" value="1"/>
</dbReference>
<dbReference type="SUPFAM" id="SSF50729">
    <property type="entry name" value="PH domain-like"/>
    <property type="match status" value="1"/>
</dbReference>
<dbReference type="Pfam" id="PF14593">
    <property type="entry name" value="PH_3"/>
    <property type="match status" value="1"/>
</dbReference>
<evidence type="ECO:0000259" key="13">
    <source>
        <dbReference type="PROSITE" id="PS50011"/>
    </source>
</evidence>
<dbReference type="InterPro" id="IPR011993">
    <property type="entry name" value="PH-like_dom_sf"/>
</dbReference>
<evidence type="ECO:0000256" key="9">
    <source>
        <dbReference type="ARBA" id="ARBA00048679"/>
    </source>
</evidence>
<feature type="binding site" evidence="10">
    <location>
        <position position="106"/>
    </location>
    <ligand>
        <name>ATP</name>
        <dbReference type="ChEBI" id="CHEBI:30616"/>
    </ligand>
</feature>
<dbReference type="Pfam" id="PF00069">
    <property type="entry name" value="Pkinase"/>
    <property type="match status" value="1"/>
</dbReference>
<dbReference type="EMBL" id="MLAK01001081">
    <property type="protein sequence ID" value="OHS98010.1"/>
    <property type="molecule type" value="Genomic_DNA"/>
</dbReference>
<feature type="compositionally biased region" description="Polar residues" evidence="12">
    <location>
        <begin position="32"/>
        <end position="63"/>
    </location>
</feature>
<dbReference type="InterPro" id="IPR050236">
    <property type="entry name" value="Ser_Thr_kinase_AGC"/>
</dbReference>
<keyword evidence="4" id="KW-0808">Transferase</keyword>
<proteinExistence type="inferred from homology"/>
<keyword evidence="15" id="KW-1185">Reference proteome</keyword>
<dbReference type="GO" id="GO:0005524">
    <property type="term" value="F:ATP binding"/>
    <property type="evidence" value="ECO:0007669"/>
    <property type="project" value="UniProtKB-UniRule"/>
</dbReference>
<feature type="region of interest" description="Disordered" evidence="12">
    <location>
        <begin position="1"/>
        <end position="74"/>
    </location>
</feature>
<dbReference type="GO" id="GO:0035556">
    <property type="term" value="P:intracellular signal transduction"/>
    <property type="evidence" value="ECO:0007669"/>
    <property type="project" value="TreeGrafter"/>
</dbReference>
<sequence length="496" mass="55457">MSSSSDDYYSDRQARSGPGSYSDSYGRLGQINEGQTPDSNQSSHFQNQGGSQNDNNTESSAKNNAEDKPKQKRRDDFDLGKLLGEGAFGQVLEVIDKETQKHYAMKVLSKAHIVKEKKMQYVKVERDVMSLLNHPNIVKLLLTFQDPGNLYYVIEYAPNGDLQKVLDQYYALDVPSTIVLCGQILLGLAHIHQNRIIHRDLKPENILLDSENRAKITDFGTSKIFSKSDDFFLQRGSFVGSADYVCPETLIETPIGPASDLWSFGCILYTMLVGEPPFKSDSNYATFQKIEKLEYSIPDFVPMHAKDLISKLLVLEPSDRIGYNDFASDYEAIRNHPFFAFVDWDSLPTKSPPAFESFASALQRKQKADAKVNGNANLNGNVNGSVNGSGNVNGTQVADLLMNGEVSVFEGLITKKRRLSSKKRLLVLTNKPRLFYVDMTKKEIKGDIPLNENTTVSIKKGKKWAIKVPGRKYDLIAESCDPSAWKSALDNVLNKH</sequence>
<organism evidence="14 15">
    <name type="scientific">Tritrichomonas foetus</name>
    <dbReference type="NCBI Taxonomy" id="1144522"/>
    <lineage>
        <taxon>Eukaryota</taxon>
        <taxon>Metamonada</taxon>
        <taxon>Parabasalia</taxon>
        <taxon>Tritrichomonadida</taxon>
        <taxon>Tritrichomonadidae</taxon>
        <taxon>Tritrichomonas</taxon>
    </lineage>
</organism>
<accession>A0A1J4JFT1</accession>
<keyword evidence="3 11" id="KW-0723">Serine/threonine-protein kinase</keyword>
<dbReference type="RefSeq" id="XP_068351147.1">
    <property type="nucleotide sequence ID" value="XM_068510404.1"/>
</dbReference>
<dbReference type="EC" id="2.7.11.1" evidence="2"/>
<feature type="domain" description="Protein kinase" evidence="13">
    <location>
        <begin position="77"/>
        <end position="339"/>
    </location>
</feature>
<dbReference type="PANTHER" id="PTHR24356:SF163">
    <property type="entry name" value="3-PHOSPHOINOSITIDE-DEPENDENT PROTEIN KINASE 1-RELATED"/>
    <property type="match status" value="1"/>
</dbReference>
<evidence type="ECO:0000256" key="12">
    <source>
        <dbReference type="SAM" id="MobiDB-lite"/>
    </source>
</evidence>
<dbReference type="SUPFAM" id="SSF56112">
    <property type="entry name" value="Protein kinase-like (PK-like)"/>
    <property type="match status" value="1"/>
</dbReference>
<comment type="caution">
    <text evidence="14">The sequence shown here is derived from an EMBL/GenBank/DDBJ whole genome shotgun (WGS) entry which is preliminary data.</text>
</comment>
<dbReference type="VEuPathDB" id="TrichDB:TRFO_35701"/>
<keyword evidence="5 10" id="KW-0547">Nucleotide-binding</keyword>
<dbReference type="GO" id="GO:0004674">
    <property type="term" value="F:protein serine/threonine kinase activity"/>
    <property type="evidence" value="ECO:0007669"/>
    <property type="project" value="UniProtKB-KW"/>
</dbReference>
<comment type="catalytic activity">
    <reaction evidence="9">
        <text>L-seryl-[protein] + ATP = O-phospho-L-seryl-[protein] + ADP + H(+)</text>
        <dbReference type="Rhea" id="RHEA:17989"/>
        <dbReference type="Rhea" id="RHEA-COMP:9863"/>
        <dbReference type="Rhea" id="RHEA-COMP:11604"/>
        <dbReference type="ChEBI" id="CHEBI:15378"/>
        <dbReference type="ChEBI" id="CHEBI:29999"/>
        <dbReference type="ChEBI" id="CHEBI:30616"/>
        <dbReference type="ChEBI" id="CHEBI:83421"/>
        <dbReference type="ChEBI" id="CHEBI:456216"/>
        <dbReference type="EC" id="2.7.11.1"/>
    </reaction>
</comment>
<feature type="compositionally biased region" description="Basic and acidic residues" evidence="12">
    <location>
        <begin position="64"/>
        <end position="74"/>
    </location>
</feature>
<evidence type="ECO:0000256" key="10">
    <source>
        <dbReference type="PROSITE-ProRule" id="PRU10141"/>
    </source>
</evidence>
<dbReference type="InterPro" id="IPR039046">
    <property type="entry name" value="PDPK1"/>
</dbReference>
<dbReference type="InterPro" id="IPR011009">
    <property type="entry name" value="Kinase-like_dom_sf"/>
</dbReference>
<dbReference type="SMART" id="SM00233">
    <property type="entry name" value="PH"/>
    <property type="match status" value="1"/>
</dbReference>
<dbReference type="InterPro" id="IPR033931">
    <property type="entry name" value="PDK1-typ_PH"/>
</dbReference>
<dbReference type="Proteomes" id="UP000179807">
    <property type="component" value="Unassembled WGS sequence"/>
</dbReference>
<dbReference type="PANTHER" id="PTHR24356">
    <property type="entry name" value="SERINE/THREONINE-PROTEIN KINASE"/>
    <property type="match status" value="1"/>
</dbReference>